<dbReference type="EMBL" id="RQYT01000064">
    <property type="protein sequence ID" value="RRD47616.1"/>
    <property type="molecule type" value="Genomic_DNA"/>
</dbReference>
<organism evidence="1 2">
    <name type="scientific">Arachnia propionica</name>
    <dbReference type="NCBI Taxonomy" id="1750"/>
    <lineage>
        <taxon>Bacteria</taxon>
        <taxon>Bacillati</taxon>
        <taxon>Actinomycetota</taxon>
        <taxon>Actinomycetes</taxon>
        <taxon>Propionibacteriales</taxon>
        <taxon>Propionibacteriaceae</taxon>
        <taxon>Arachnia</taxon>
    </lineage>
</organism>
<reference evidence="1 2" key="1">
    <citation type="submission" date="2018-11" db="EMBL/GenBank/DDBJ databases">
        <title>Genomes From Bacteria Associated with the Canine Oral Cavity: a Test Case for Automated Genome-Based Taxonomic Assignment.</title>
        <authorList>
            <person name="Coil D.A."/>
            <person name="Jospin G."/>
            <person name="Darling A.E."/>
            <person name="Wallis C."/>
            <person name="Davis I.J."/>
            <person name="Harris S."/>
            <person name="Eisen J.A."/>
            <person name="Holcombe L.J."/>
            <person name="O'Flynn C."/>
        </authorList>
    </citation>
    <scope>NUCLEOTIDE SEQUENCE [LARGE SCALE GENOMIC DNA]</scope>
    <source>
        <strain evidence="1 2">OH2822_COT-296</strain>
    </source>
</reference>
<evidence type="ECO:0000313" key="2">
    <source>
        <dbReference type="Proteomes" id="UP000280935"/>
    </source>
</evidence>
<protein>
    <submittedName>
        <fullName evidence="1">Uncharacterized protein</fullName>
    </submittedName>
</protein>
<evidence type="ECO:0000313" key="1">
    <source>
        <dbReference type="EMBL" id="RRD47616.1"/>
    </source>
</evidence>
<sequence>MKVAGAKVPKPSHWDILFTPSVRAFLSRWTSHHIAWAVIVVMEGDDKHKVTNWIKESLFVEPDNAWKASMRAL</sequence>
<accession>A0A3P1WNV7</accession>
<gene>
    <name evidence="1" type="ORF">EII35_14840</name>
</gene>
<name>A0A3P1WNV7_9ACTN</name>
<dbReference type="Proteomes" id="UP000280935">
    <property type="component" value="Unassembled WGS sequence"/>
</dbReference>
<proteinExistence type="predicted"/>
<dbReference type="AlphaFoldDB" id="A0A3P1WNV7"/>
<comment type="caution">
    <text evidence="1">The sequence shown here is derived from an EMBL/GenBank/DDBJ whole genome shotgun (WGS) entry which is preliminary data.</text>
</comment>
<dbReference type="RefSeq" id="WP_125229241.1">
    <property type="nucleotide sequence ID" value="NZ_RQYT01000064.1"/>
</dbReference>